<evidence type="ECO:0000259" key="4">
    <source>
        <dbReference type="PROSITE" id="PS51266"/>
    </source>
</evidence>
<keyword evidence="3" id="KW-0862">Zinc</keyword>
<evidence type="ECO:0000313" key="5">
    <source>
        <dbReference type="EMBL" id="UWM56635.1"/>
    </source>
</evidence>
<dbReference type="GO" id="GO:0008270">
    <property type="term" value="F:zinc ion binding"/>
    <property type="evidence" value="ECO:0007669"/>
    <property type="project" value="UniProtKB-KW"/>
</dbReference>
<dbReference type="PANTHER" id="PTHR28082:SF1">
    <property type="entry name" value="HELPER OF TIM PROTEIN 13"/>
    <property type="match status" value="1"/>
</dbReference>
<evidence type="ECO:0000313" key="6">
    <source>
        <dbReference type="Proteomes" id="UP001057580"/>
    </source>
</evidence>
<dbReference type="EMBL" id="CP104003">
    <property type="protein sequence ID" value="UWM56635.1"/>
    <property type="molecule type" value="Genomic_DNA"/>
</dbReference>
<protein>
    <submittedName>
        <fullName evidence="5">CHY zinc finger protein</fullName>
    </submittedName>
</protein>
<dbReference type="KEGG" id="ssai:N0B31_10145"/>
<dbReference type="PIRSF" id="PIRSF017292">
    <property type="entry name" value="UCP017292_Znf_CHY"/>
    <property type="match status" value="1"/>
</dbReference>
<dbReference type="AlphaFoldDB" id="A0A9E7R8N3"/>
<dbReference type="GeneID" id="74942785"/>
<evidence type="ECO:0000256" key="3">
    <source>
        <dbReference type="ARBA" id="ARBA00022833"/>
    </source>
</evidence>
<sequence length="119" mass="12597">MTDHDGVEARSVGGHPVNGVAVGPETRCAHWASDRDVVAIRAPCCGVYYPCVACHEALADHPLSPIPEAEFDDPGVLCGVCGTALTVRAYLDAEQACPVCDAAFNPGCATHYDRYFEGF</sequence>
<dbReference type="InterPro" id="IPR052604">
    <property type="entry name" value="Mito_Tim_assembly_helper"/>
</dbReference>
<reference evidence="5" key="1">
    <citation type="submission" date="2022-09" db="EMBL/GenBank/DDBJ databases">
        <title>Diverse halophilic archaea isolated from saline environments.</title>
        <authorList>
            <person name="Cui H.-L."/>
        </authorList>
    </citation>
    <scope>NUCLEOTIDE SEQUENCE</scope>
    <source>
        <strain evidence="5">ZS-35-S2</strain>
    </source>
</reference>
<evidence type="ECO:0000256" key="1">
    <source>
        <dbReference type="ARBA" id="ARBA00022723"/>
    </source>
</evidence>
<dbReference type="InterPro" id="IPR016694">
    <property type="entry name" value="UCP017292"/>
</dbReference>
<name>A0A9E7R8N3_9EURY</name>
<keyword evidence="6" id="KW-1185">Reference proteome</keyword>
<feature type="domain" description="CHY-type" evidence="4">
    <location>
        <begin position="21"/>
        <end position="102"/>
    </location>
</feature>
<organism evidence="5 6">
    <name type="scientific">Salinirubellus salinus</name>
    <dbReference type="NCBI Taxonomy" id="1364945"/>
    <lineage>
        <taxon>Archaea</taxon>
        <taxon>Methanobacteriati</taxon>
        <taxon>Methanobacteriota</taxon>
        <taxon>Stenosarchaea group</taxon>
        <taxon>Halobacteria</taxon>
        <taxon>Halobacteriales</taxon>
        <taxon>Natronomonadaceae</taxon>
        <taxon>Salinirubellus</taxon>
    </lineage>
</organism>
<gene>
    <name evidence="5" type="ORF">N0B31_10145</name>
</gene>
<accession>A0A9E7R8N3</accession>
<dbReference type="PROSITE" id="PS51266">
    <property type="entry name" value="ZF_CHY"/>
    <property type="match status" value="1"/>
</dbReference>
<evidence type="ECO:0000256" key="2">
    <source>
        <dbReference type="ARBA" id="ARBA00022771"/>
    </source>
</evidence>
<dbReference type="Pfam" id="PF05495">
    <property type="entry name" value="zf-CHY"/>
    <property type="match status" value="1"/>
</dbReference>
<dbReference type="SUPFAM" id="SSF161219">
    <property type="entry name" value="CHY zinc finger-like"/>
    <property type="match status" value="1"/>
</dbReference>
<dbReference type="PANTHER" id="PTHR28082">
    <property type="entry name" value="ZINC FINGER PROTEIN"/>
    <property type="match status" value="1"/>
</dbReference>
<dbReference type="InterPro" id="IPR008913">
    <property type="entry name" value="Znf_CHY"/>
</dbReference>
<dbReference type="GO" id="GO:0045041">
    <property type="term" value="P:protein import into mitochondrial intermembrane space"/>
    <property type="evidence" value="ECO:0007669"/>
    <property type="project" value="TreeGrafter"/>
</dbReference>
<keyword evidence="1" id="KW-0479">Metal-binding</keyword>
<proteinExistence type="predicted"/>
<dbReference type="RefSeq" id="WP_260643749.1">
    <property type="nucleotide sequence ID" value="NZ_CP104003.1"/>
</dbReference>
<keyword evidence="2" id="KW-0863">Zinc-finger</keyword>
<dbReference type="Proteomes" id="UP001057580">
    <property type="component" value="Chromosome"/>
</dbReference>
<dbReference type="InterPro" id="IPR037274">
    <property type="entry name" value="Znf_CHY_sf"/>
</dbReference>